<reference evidence="1 2" key="1">
    <citation type="submission" date="2022-05" db="EMBL/GenBank/DDBJ databases">
        <authorList>
            <consortium name="Genoscope - CEA"/>
            <person name="William W."/>
        </authorList>
    </citation>
    <scope>NUCLEOTIDE SEQUENCE [LARGE SCALE GENOMIC DNA]</scope>
</reference>
<sequence length="168" mass="19458">DEDSVGVTVVSHDSENRTLVDGFQDPGSYSCNVTYQGISRTASSVHCEQLTWLNWRTCKQFIKHECYHSQLLYNRDMYGWWVSRDGENMKNWGGVVSVDYECTCLNNTCANTNYGCNCDMSDRTWREEGAFLKDKFMLLVKQLRFGDALYYSDKGYHTLEKLKCFGLI</sequence>
<dbReference type="Gene3D" id="2.60.120.1000">
    <property type="match status" value="1"/>
</dbReference>
<accession>A0AAU9WM53</accession>
<gene>
    <name evidence="1" type="ORF">PMEA_00007319</name>
</gene>
<evidence type="ECO:0000313" key="1">
    <source>
        <dbReference type="EMBL" id="CAH3118389.1"/>
    </source>
</evidence>
<dbReference type="AlphaFoldDB" id="A0AAU9WM53"/>
<comment type="caution">
    <text evidence="1">The sequence shown here is derived from an EMBL/GenBank/DDBJ whole genome shotgun (WGS) entry which is preliminary data.</text>
</comment>
<dbReference type="SUPFAM" id="SSF159275">
    <property type="entry name" value="PA1994-like"/>
    <property type="match status" value="1"/>
</dbReference>
<organism evidence="1 2">
    <name type="scientific">Pocillopora meandrina</name>
    <dbReference type="NCBI Taxonomy" id="46732"/>
    <lineage>
        <taxon>Eukaryota</taxon>
        <taxon>Metazoa</taxon>
        <taxon>Cnidaria</taxon>
        <taxon>Anthozoa</taxon>
        <taxon>Hexacorallia</taxon>
        <taxon>Scleractinia</taxon>
        <taxon>Astrocoeniina</taxon>
        <taxon>Pocilloporidae</taxon>
        <taxon>Pocillopora</taxon>
    </lineage>
</organism>
<evidence type="ECO:0008006" key="3">
    <source>
        <dbReference type="Google" id="ProtNLM"/>
    </source>
</evidence>
<proteinExistence type="predicted"/>
<evidence type="ECO:0000313" key="2">
    <source>
        <dbReference type="Proteomes" id="UP001159428"/>
    </source>
</evidence>
<dbReference type="Proteomes" id="UP001159428">
    <property type="component" value="Unassembled WGS sequence"/>
</dbReference>
<dbReference type="EMBL" id="CALNXJ010000016">
    <property type="protein sequence ID" value="CAH3118389.1"/>
    <property type="molecule type" value="Genomic_DNA"/>
</dbReference>
<protein>
    <recommendedName>
        <fullName evidence="3">Contactin-associated protein-like 2</fullName>
    </recommendedName>
</protein>
<feature type="non-terminal residue" evidence="1">
    <location>
        <position position="1"/>
    </location>
</feature>
<name>A0AAU9WM53_9CNID</name>
<keyword evidence="2" id="KW-1185">Reference proteome</keyword>